<dbReference type="SMART" id="SM00448">
    <property type="entry name" value="REC"/>
    <property type="match status" value="1"/>
</dbReference>
<dbReference type="SMART" id="SM00862">
    <property type="entry name" value="Trans_reg_C"/>
    <property type="match status" value="1"/>
</dbReference>
<dbReference type="GO" id="GO:0006355">
    <property type="term" value="P:regulation of DNA-templated transcription"/>
    <property type="evidence" value="ECO:0007669"/>
    <property type="project" value="InterPro"/>
</dbReference>
<dbReference type="PROSITE" id="PS51755">
    <property type="entry name" value="OMPR_PHOB"/>
    <property type="match status" value="1"/>
</dbReference>
<gene>
    <name evidence="6" type="primary">phoB_3</name>
    <name evidence="6" type="ORF">ELLFYP34_03950</name>
</gene>
<dbReference type="Gene3D" id="1.10.10.10">
    <property type="entry name" value="Winged helix-like DNA-binding domain superfamily/Winged helix DNA-binding domain"/>
    <property type="match status" value="1"/>
</dbReference>
<dbReference type="GO" id="GO:0000976">
    <property type="term" value="F:transcription cis-regulatory region binding"/>
    <property type="evidence" value="ECO:0007669"/>
    <property type="project" value="TreeGrafter"/>
</dbReference>
<proteinExistence type="predicted"/>
<dbReference type="EMBL" id="CACRTR010000016">
    <property type="protein sequence ID" value="VYU64294.1"/>
    <property type="molecule type" value="Genomic_DNA"/>
</dbReference>
<protein>
    <recommendedName>
        <fullName evidence="1">Stage 0 sporulation protein A homolog</fullName>
    </recommendedName>
</protein>
<dbReference type="InterPro" id="IPR011006">
    <property type="entry name" value="CheY-like_superfamily"/>
</dbReference>
<dbReference type="PROSITE" id="PS50110">
    <property type="entry name" value="RESPONSE_REGULATORY"/>
    <property type="match status" value="1"/>
</dbReference>
<evidence type="ECO:0000256" key="3">
    <source>
        <dbReference type="ARBA" id="ARBA00023125"/>
    </source>
</evidence>
<dbReference type="InterPro" id="IPR001867">
    <property type="entry name" value="OmpR/PhoB-type_DNA-bd"/>
</dbReference>
<dbReference type="InterPro" id="IPR016032">
    <property type="entry name" value="Sig_transdc_resp-reg_C-effctor"/>
</dbReference>
<dbReference type="InterPro" id="IPR001789">
    <property type="entry name" value="Sig_transdc_resp-reg_receiver"/>
</dbReference>
<evidence type="ECO:0000256" key="5">
    <source>
        <dbReference type="ARBA" id="ARBA00024867"/>
    </source>
</evidence>
<keyword evidence="4" id="KW-0804">Transcription</keyword>
<dbReference type="Pfam" id="PF00486">
    <property type="entry name" value="Trans_reg_C"/>
    <property type="match status" value="1"/>
</dbReference>
<dbReference type="SUPFAM" id="SSF46894">
    <property type="entry name" value="C-terminal effector domain of the bipartite response regulators"/>
    <property type="match status" value="1"/>
</dbReference>
<dbReference type="InterPro" id="IPR039420">
    <property type="entry name" value="WalR-like"/>
</dbReference>
<dbReference type="GO" id="GO:0000156">
    <property type="term" value="F:phosphorelay response regulator activity"/>
    <property type="evidence" value="ECO:0007669"/>
    <property type="project" value="TreeGrafter"/>
</dbReference>
<accession>A0A6N3GIK8</accession>
<sequence length="229" mass="25281">MNEKKTPVILMVEDNEHVRALNCSVLERAGYRVLTAKSLAETRRILAGKPGISLVVLDILLPDGNGLAFISELRQSTQAPVLLLSSRRDYEDIVNGLTGGADDYMTKPYRIEELLARIVGLLRRREAMCPPAEVARGPLVMDTVAQRGFLFDRDMLLQPREYAILLFLIQNEGRGISAEQLYEAVWKLPAAGNAGAVRTAVSRLRRKLAGSGYTITSGRGSGYCFEKES</sequence>
<evidence type="ECO:0000256" key="1">
    <source>
        <dbReference type="ARBA" id="ARBA00018672"/>
    </source>
</evidence>
<dbReference type="Gene3D" id="6.10.250.690">
    <property type="match status" value="1"/>
</dbReference>
<keyword evidence="2" id="KW-0805">Transcription regulation</keyword>
<evidence type="ECO:0000313" key="6">
    <source>
        <dbReference type="EMBL" id="VYU64294.1"/>
    </source>
</evidence>
<reference evidence="6" key="1">
    <citation type="submission" date="2019-11" db="EMBL/GenBank/DDBJ databases">
        <authorList>
            <person name="Feng L."/>
        </authorList>
    </citation>
    <scope>NUCLEOTIDE SEQUENCE</scope>
    <source>
        <strain evidence="6">ElimosumLFYP34</strain>
    </source>
</reference>
<dbReference type="GO" id="GO:0005829">
    <property type="term" value="C:cytosol"/>
    <property type="evidence" value="ECO:0007669"/>
    <property type="project" value="TreeGrafter"/>
</dbReference>
<dbReference type="SUPFAM" id="SSF52172">
    <property type="entry name" value="CheY-like"/>
    <property type="match status" value="1"/>
</dbReference>
<dbReference type="GO" id="GO:0032993">
    <property type="term" value="C:protein-DNA complex"/>
    <property type="evidence" value="ECO:0007669"/>
    <property type="project" value="TreeGrafter"/>
</dbReference>
<evidence type="ECO:0000256" key="4">
    <source>
        <dbReference type="ARBA" id="ARBA00023163"/>
    </source>
</evidence>
<keyword evidence="3" id="KW-0238">DNA-binding</keyword>
<dbReference type="PANTHER" id="PTHR48111:SF36">
    <property type="entry name" value="TRANSCRIPTIONAL REGULATORY PROTEIN CUTR"/>
    <property type="match status" value="1"/>
</dbReference>
<evidence type="ECO:0000256" key="2">
    <source>
        <dbReference type="ARBA" id="ARBA00023015"/>
    </source>
</evidence>
<organism evidence="6">
    <name type="scientific">Eubacterium limosum</name>
    <dbReference type="NCBI Taxonomy" id="1736"/>
    <lineage>
        <taxon>Bacteria</taxon>
        <taxon>Bacillati</taxon>
        <taxon>Bacillota</taxon>
        <taxon>Clostridia</taxon>
        <taxon>Eubacteriales</taxon>
        <taxon>Eubacteriaceae</taxon>
        <taxon>Eubacterium</taxon>
    </lineage>
</organism>
<name>A0A6N3GIK8_EUBLI</name>
<dbReference type="Pfam" id="PF00072">
    <property type="entry name" value="Response_reg"/>
    <property type="match status" value="1"/>
</dbReference>
<dbReference type="CDD" id="cd00383">
    <property type="entry name" value="trans_reg_C"/>
    <property type="match status" value="1"/>
</dbReference>
<dbReference type="InterPro" id="IPR036388">
    <property type="entry name" value="WH-like_DNA-bd_sf"/>
</dbReference>
<dbReference type="AlphaFoldDB" id="A0A6N3GIK8"/>
<comment type="function">
    <text evidence="5">May play the central regulatory role in sporulation. It may be an element of the effector pathway responsible for the activation of sporulation genes in response to nutritional stress. Spo0A may act in concert with spo0H (a sigma factor) to control the expression of some genes that are critical to the sporulation process.</text>
</comment>
<dbReference type="PANTHER" id="PTHR48111">
    <property type="entry name" value="REGULATOR OF RPOS"/>
    <property type="match status" value="1"/>
</dbReference>
<dbReference type="Gene3D" id="3.40.50.2300">
    <property type="match status" value="1"/>
</dbReference>